<dbReference type="InterPro" id="IPR029039">
    <property type="entry name" value="Flavoprotein-like_sf"/>
</dbReference>
<dbReference type="RefSeq" id="WP_073019381.1">
    <property type="nucleotide sequence ID" value="NZ_FQXU01000006.1"/>
</dbReference>
<dbReference type="SUPFAM" id="SSF52218">
    <property type="entry name" value="Flavoproteins"/>
    <property type="match status" value="1"/>
</dbReference>
<dbReference type="Proteomes" id="UP000184241">
    <property type="component" value="Unassembled WGS sequence"/>
</dbReference>
<evidence type="ECO:0000259" key="3">
    <source>
        <dbReference type="Pfam" id="PF03358"/>
    </source>
</evidence>
<dbReference type="InterPro" id="IPR051796">
    <property type="entry name" value="ISF_SsuE-like"/>
</dbReference>
<dbReference type="GO" id="GO:0016491">
    <property type="term" value="F:oxidoreductase activity"/>
    <property type="evidence" value="ECO:0007669"/>
    <property type="project" value="InterPro"/>
</dbReference>
<proteinExistence type="predicted"/>
<gene>
    <name evidence="4" type="ORF">SAMN02745941_02182</name>
</gene>
<dbReference type="PANTHER" id="PTHR43278">
    <property type="entry name" value="NAD(P)H-DEPENDENT FMN-CONTAINING OXIDOREDUCTASE YWQN-RELATED"/>
    <property type="match status" value="1"/>
</dbReference>
<evidence type="ECO:0000256" key="2">
    <source>
        <dbReference type="ARBA" id="ARBA00022643"/>
    </source>
</evidence>
<protein>
    <submittedName>
        <fullName evidence="4">Multimeric flavodoxin WrbA</fullName>
    </submittedName>
</protein>
<dbReference type="Pfam" id="PF03358">
    <property type="entry name" value="FMN_red"/>
    <property type="match status" value="1"/>
</dbReference>
<name>A0A1M5YNY6_9CLOT</name>
<reference evidence="4 5" key="1">
    <citation type="submission" date="2016-11" db="EMBL/GenBank/DDBJ databases">
        <authorList>
            <person name="Jaros S."/>
            <person name="Januszkiewicz K."/>
            <person name="Wedrychowicz H."/>
        </authorList>
    </citation>
    <scope>NUCLEOTIDE SEQUENCE [LARGE SCALE GENOMIC DNA]</scope>
    <source>
        <strain evidence="4 5">DSM 6191</strain>
    </source>
</reference>
<dbReference type="Gene3D" id="3.40.50.360">
    <property type="match status" value="1"/>
</dbReference>
<keyword evidence="1" id="KW-0285">Flavoprotein</keyword>
<keyword evidence="2" id="KW-0288">FMN</keyword>
<feature type="domain" description="NADPH-dependent FMN reductase-like" evidence="3">
    <location>
        <begin position="1"/>
        <end position="159"/>
    </location>
</feature>
<evidence type="ECO:0000313" key="4">
    <source>
        <dbReference type="EMBL" id="SHI13608.1"/>
    </source>
</evidence>
<evidence type="ECO:0000313" key="5">
    <source>
        <dbReference type="Proteomes" id="UP000184241"/>
    </source>
</evidence>
<dbReference type="EMBL" id="FQXU01000006">
    <property type="protein sequence ID" value="SHI13608.1"/>
    <property type="molecule type" value="Genomic_DNA"/>
</dbReference>
<evidence type="ECO:0000256" key="1">
    <source>
        <dbReference type="ARBA" id="ARBA00022630"/>
    </source>
</evidence>
<sequence>MKVVAFNGSPKKEGNTYQALKLVADELEKEGIEVEIVHVGNQVIRGCMACGGCGRNKDEKCVLQGDFLNVWVQKMKEADGILLGSPVHYSGIAGTMKSFLDRAFYVASSNGNLFRHKVGAAVVAVRRSGGLPTFQQLNNFINYSEMLVPTSSYWNVIHGTKPGDVVEDGEGTQIMRTLGKNMAWLMKLVENGKDNVQEPEKEGKIFTSFVR</sequence>
<dbReference type="AlphaFoldDB" id="A0A1M5YNY6"/>
<accession>A0A1M5YNY6</accession>
<organism evidence="4 5">
    <name type="scientific">Clostridium intestinale DSM 6191</name>
    <dbReference type="NCBI Taxonomy" id="1121320"/>
    <lineage>
        <taxon>Bacteria</taxon>
        <taxon>Bacillati</taxon>
        <taxon>Bacillota</taxon>
        <taxon>Clostridia</taxon>
        <taxon>Eubacteriales</taxon>
        <taxon>Clostridiaceae</taxon>
        <taxon>Clostridium</taxon>
    </lineage>
</organism>
<dbReference type="PANTHER" id="PTHR43278:SF4">
    <property type="entry name" value="NAD(P)H-DEPENDENT FMN-CONTAINING OXIDOREDUCTASE YWQN-RELATED"/>
    <property type="match status" value="1"/>
</dbReference>
<dbReference type="InterPro" id="IPR005025">
    <property type="entry name" value="FMN_Rdtase-like_dom"/>
</dbReference>